<dbReference type="Ensembl" id="ENSEAST00005028177.1">
    <property type="protein sequence ID" value="ENSEASP00005025955.1"/>
    <property type="gene ID" value="ENSEASG00005017708.1"/>
</dbReference>
<evidence type="ECO:0000313" key="1">
    <source>
        <dbReference type="Ensembl" id="ENSEASP00005025955.1"/>
    </source>
</evidence>
<protein>
    <submittedName>
        <fullName evidence="1">Uncharacterized protein</fullName>
    </submittedName>
</protein>
<dbReference type="OMA" id="EHYSSFM"/>
<dbReference type="AlphaFoldDB" id="A0A8C4PS43"/>
<sequence>MNEKQCVNSLFNKTRSLCKLPASCYLDCHSHVPGGRCLSFRHAAEPFCMKYSLIDGDCWICHLSKLDVTCALLDCQNNVERNVLFFSFFFFKQCNCYLIRTEHYSSFMFNLN</sequence>
<reference evidence="1" key="1">
    <citation type="submission" date="2023-03" db="UniProtKB">
        <authorList>
            <consortium name="Ensembl"/>
        </authorList>
    </citation>
    <scope>IDENTIFICATION</scope>
</reference>
<proteinExistence type="predicted"/>
<name>A0A8C4PS43_EQUAS</name>
<organism evidence="1">
    <name type="scientific">Equus asinus asinus</name>
    <dbReference type="NCBI Taxonomy" id="83772"/>
    <lineage>
        <taxon>Eukaryota</taxon>
        <taxon>Metazoa</taxon>
        <taxon>Chordata</taxon>
        <taxon>Craniata</taxon>
        <taxon>Vertebrata</taxon>
        <taxon>Euteleostomi</taxon>
        <taxon>Mammalia</taxon>
        <taxon>Eutheria</taxon>
        <taxon>Laurasiatheria</taxon>
        <taxon>Perissodactyla</taxon>
        <taxon>Equidae</taxon>
        <taxon>Equus</taxon>
    </lineage>
</organism>
<accession>A0A8C4PS43</accession>